<protein>
    <submittedName>
        <fullName evidence="1">Uncharacterized protein</fullName>
    </submittedName>
</protein>
<dbReference type="Proteomes" id="UP001348641">
    <property type="component" value="Unassembled WGS sequence"/>
</dbReference>
<evidence type="ECO:0000313" key="1">
    <source>
        <dbReference type="EMBL" id="MEE2054778.1"/>
    </source>
</evidence>
<dbReference type="EMBL" id="JAUUCC010000128">
    <property type="protein sequence ID" value="MEE2054778.1"/>
    <property type="molecule type" value="Genomic_DNA"/>
</dbReference>
<proteinExistence type="predicted"/>
<reference evidence="1 2" key="1">
    <citation type="submission" date="2023-07" db="EMBL/GenBank/DDBJ databases">
        <authorList>
            <person name="Girao M."/>
            <person name="Carvalho M.F."/>
        </authorList>
    </citation>
    <scope>NUCLEOTIDE SEQUENCE [LARGE SCALE GENOMIC DNA]</scope>
    <source>
        <strain evidence="1 2">66/93</strain>
    </source>
</reference>
<accession>A0ABU7KZP3</accession>
<name>A0ABU7KZP3_9ACTN</name>
<organism evidence="1 2">
    <name type="scientific">Nocardiopsis tropica</name>
    <dbReference type="NCBI Taxonomy" id="109330"/>
    <lineage>
        <taxon>Bacteria</taxon>
        <taxon>Bacillati</taxon>
        <taxon>Actinomycetota</taxon>
        <taxon>Actinomycetes</taxon>
        <taxon>Streptosporangiales</taxon>
        <taxon>Nocardiopsidaceae</taxon>
        <taxon>Nocardiopsis</taxon>
    </lineage>
</organism>
<dbReference type="RefSeq" id="WP_330161597.1">
    <property type="nucleotide sequence ID" value="NZ_BAAAJA010000092.1"/>
</dbReference>
<comment type="caution">
    <text evidence="1">The sequence shown here is derived from an EMBL/GenBank/DDBJ whole genome shotgun (WGS) entry which is preliminary data.</text>
</comment>
<sequence length="158" mass="16765">MNRPKAIGTSAETAMVRFLIPNGWPAAERRALTGALDCGDIAGTPGICWEIKSGRAAETASDGQILAWLMETEAERLNAGADIGILVTKRTSYGPARAGAWWAHLALSTWDCLYEVPAPRPWDPALSLRLRLDTVVPILHAAGYGTAPAAAEAVGAWT</sequence>
<gene>
    <name evidence="1" type="ORF">Q8A49_30205</name>
</gene>
<evidence type="ECO:0000313" key="2">
    <source>
        <dbReference type="Proteomes" id="UP001348641"/>
    </source>
</evidence>